<comment type="caution">
    <text evidence="1">The sequence shown here is derived from an EMBL/GenBank/DDBJ whole genome shotgun (WGS) entry which is preliminary data.</text>
</comment>
<evidence type="ECO:0000313" key="1">
    <source>
        <dbReference type="EMBL" id="KAJ8627383.1"/>
    </source>
</evidence>
<name>A0ACC2L295_PERAE</name>
<proteinExistence type="predicted"/>
<dbReference type="EMBL" id="CM056814">
    <property type="protein sequence ID" value="KAJ8627383.1"/>
    <property type="molecule type" value="Genomic_DNA"/>
</dbReference>
<reference evidence="1 2" key="1">
    <citation type="journal article" date="2022" name="Hortic Res">
        <title>A haplotype resolved chromosomal level avocado genome allows analysis of novel avocado genes.</title>
        <authorList>
            <person name="Nath O."/>
            <person name="Fletcher S.J."/>
            <person name="Hayward A."/>
            <person name="Shaw L.M."/>
            <person name="Masouleh A.K."/>
            <person name="Furtado A."/>
            <person name="Henry R.J."/>
            <person name="Mitter N."/>
        </authorList>
    </citation>
    <scope>NUCLEOTIDE SEQUENCE [LARGE SCALE GENOMIC DNA]</scope>
    <source>
        <strain evidence="2">cv. Hass</strain>
    </source>
</reference>
<keyword evidence="2" id="KW-1185">Reference proteome</keyword>
<gene>
    <name evidence="1" type="ORF">MRB53_020690</name>
</gene>
<dbReference type="Proteomes" id="UP001234297">
    <property type="component" value="Chromosome 6"/>
</dbReference>
<sequence>MCIKNLLYAFVVAAAAIIQYPDMIPDDPFGETLSKIHVLVVYVILIFCLMLILISVVSPNRPIFTTSLLKKLALIGLSLIAAAVAIEAF</sequence>
<organism evidence="1 2">
    <name type="scientific">Persea americana</name>
    <name type="common">Avocado</name>
    <dbReference type="NCBI Taxonomy" id="3435"/>
    <lineage>
        <taxon>Eukaryota</taxon>
        <taxon>Viridiplantae</taxon>
        <taxon>Streptophyta</taxon>
        <taxon>Embryophyta</taxon>
        <taxon>Tracheophyta</taxon>
        <taxon>Spermatophyta</taxon>
        <taxon>Magnoliopsida</taxon>
        <taxon>Magnoliidae</taxon>
        <taxon>Laurales</taxon>
        <taxon>Lauraceae</taxon>
        <taxon>Persea</taxon>
    </lineage>
</organism>
<accession>A0ACC2L295</accession>
<evidence type="ECO:0000313" key="2">
    <source>
        <dbReference type="Proteomes" id="UP001234297"/>
    </source>
</evidence>
<protein>
    <submittedName>
        <fullName evidence="1">Uncharacterized protein</fullName>
    </submittedName>
</protein>